<reference evidence="2 3" key="1">
    <citation type="submission" date="2019-02" db="EMBL/GenBank/DDBJ databases">
        <title>Deep-cultivation of Planctomycetes and their phenomic and genomic characterization uncovers novel biology.</title>
        <authorList>
            <person name="Wiegand S."/>
            <person name="Jogler M."/>
            <person name="Boedeker C."/>
            <person name="Pinto D."/>
            <person name="Vollmers J."/>
            <person name="Rivas-Marin E."/>
            <person name="Kohn T."/>
            <person name="Peeters S.H."/>
            <person name="Heuer A."/>
            <person name="Rast P."/>
            <person name="Oberbeckmann S."/>
            <person name="Bunk B."/>
            <person name="Jeske O."/>
            <person name="Meyerdierks A."/>
            <person name="Storesund J.E."/>
            <person name="Kallscheuer N."/>
            <person name="Luecker S."/>
            <person name="Lage O.M."/>
            <person name="Pohl T."/>
            <person name="Merkel B.J."/>
            <person name="Hornburger P."/>
            <person name="Mueller R.-W."/>
            <person name="Bruemmer F."/>
            <person name="Labrenz M."/>
            <person name="Spormann A.M."/>
            <person name="Op den Camp H."/>
            <person name="Overmann J."/>
            <person name="Amann R."/>
            <person name="Jetten M.S.M."/>
            <person name="Mascher T."/>
            <person name="Medema M.H."/>
            <person name="Devos D.P."/>
            <person name="Kaster A.-K."/>
            <person name="Ovreas L."/>
            <person name="Rohde M."/>
            <person name="Galperin M.Y."/>
            <person name="Jogler C."/>
        </authorList>
    </citation>
    <scope>NUCLEOTIDE SEQUENCE [LARGE SCALE GENOMIC DNA]</scope>
    <source>
        <strain evidence="2 3">Pan265</strain>
    </source>
</reference>
<evidence type="ECO:0000256" key="1">
    <source>
        <dbReference type="SAM" id="Phobius"/>
    </source>
</evidence>
<organism evidence="2 3">
    <name type="scientific">Mucisphaera calidilacus</name>
    <dbReference type="NCBI Taxonomy" id="2527982"/>
    <lineage>
        <taxon>Bacteria</taxon>
        <taxon>Pseudomonadati</taxon>
        <taxon>Planctomycetota</taxon>
        <taxon>Phycisphaerae</taxon>
        <taxon>Phycisphaerales</taxon>
        <taxon>Phycisphaeraceae</taxon>
        <taxon>Mucisphaera</taxon>
    </lineage>
</organism>
<keyword evidence="1" id="KW-0472">Membrane</keyword>
<dbReference type="KEGG" id="mcad:Pan265_21870"/>
<keyword evidence="1" id="KW-0812">Transmembrane</keyword>
<dbReference type="EMBL" id="CP036280">
    <property type="protein sequence ID" value="QDU72322.1"/>
    <property type="molecule type" value="Genomic_DNA"/>
</dbReference>
<name>A0A518BZC3_9BACT</name>
<accession>A0A518BZC3</accession>
<sequence length="47" mass="5044">MAQQDSGEEGVYTVLLLVALLMLLAAVGVVWYRSSQVSGGFMPVLPF</sequence>
<dbReference type="Proteomes" id="UP000320386">
    <property type="component" value="Chromosome"/>
</dbReference>
<protein>
    <submittedName>
        <fullName evidence="2">Uncharacterized protein</fullName>
    </submittedName>
</protein>
<gene>
    <name evidence="2" type="ORF">Pan265_21870</name>
</gene>
<dbReference type="AlphaFoldDB" id="A0A518BZC3"/>
<evidence type="ECO:0000313" key="3">
    <source>
        <dbReference type="Proteomes" id="UP000320386"/>
    </source>
</evidence>
<evidence type="ECO:0000313" key="2">
    <source>
        <dbReference type="EMBL" id="QDU72322.1"/>
    </source>
</evidence>
<keyword evidence="1" id="KW-1133">Transmembrane helix</keyword>
<proteinExistence type="predicted"/>
<dbReference type="RefSeq" id="WP_236254367.1">
    <property type="nucleotide sequence ID" value="NZ_CP036280.1"/>
</dbReference>
<feature type="transmembrane region" description="Helical" evidence="1">
    <location>
        <begin position="12"/>
        <end position="32"/>
    </location>
</feature>
<keyword evidence="3" id="KW-1185">Reference proteome</keyword>